<reference evidence="1" key="1">
    <citation type="submission" date="2020-02" db="EMBL/GenBank/DDBJ databases">
        <authorList>
            <person name="Meier V. D."/>
        </authorList>
    </citation>
    <scope>NUCLEOTIDE SEQUENCE</scope>
    <source>
        <strain evidence="1">AVDCRST_MAG64</strain>
    </source>
</reference>
<dbReference type="Pfam" id="PF07394">
    <property type="entry name" value="DUF1501"/>
    <property type="match status" value="1"/>
</dbReference>
<dbReference type="PROSITE" id="PS51318">
    <property type="entry name" value="TAT"/>
    <property type="match status" value="1"/>
</dbReference>
<feature type="non-terminal residue" evidence="1">
    <location>
        <position position="240"/>
    </location>
</feature>
<name>A0A6J4NLT2_9BACT</name>
<dbReference type="EMBL" id="CADCUQ010000280">
    <property type="protein sequence ID" value="CAA9391484.1"/>
    <property type="molecule type" value="Genomic_DNA"/>
</dbReference>
<dbReference type="InterPro" id="IPR010869">
    <property type="entry name" value="DUF1501"/>
</dbReference>
<evidence type="ECO:0008006" key="2">
    <source>
        <dbReference type="Google" id="ProtNLM"/>
    </source>
</evidence>
<accession>A0A6J4NLT2</accession>
<protein>
    <recommendedName>
        <fullName evidence="2">DUF1501 domain-containing protein</fullName>
    </recommendedName>
</protein>
<organism evidence="1">
    <name type="scientific">uncultured Phycisphaerae bacterium</name>
    <dbReference type="NCBI Taxonomy" id="904963"/>
    <lineage>
        <taxon>Bacteria</taxon>
        <taxon>Pseudomonadati</taxon>
        <taxon>Planctomycetota</taxon>
        <taxon>Phycisphaerae</taxon>
        <taxon>environmental samples</taxon>
    </lineage>
</organism>
<gene>
    <name evidence="1" type="ORF">AVDCRST_MAG64-1205</name>
</gene>
<dbReference type="AlphaFoldDB" id="A0A6J4NLT2"/>
<sequence>MTDCPGPNGPDTRTASRRDFLRHAGGGFGMLALASLLQKDGLLAATAGGHAGAMSAAGATGAARPPTLANPLANPLAARPAHYAAKAKRVIFLFMSGGPSHMDLFDYKPDLVRLAGQPIPDSFGTFKTRRAVAKNKLLAPCRPFAKRGQCGTEVSDFLPNIAGCADDICLLRGCHGDSVTHPESVYLMNTGTILMCKPSLGAWATYGLGSESENMPAFVVMPDPAGWVKGGAPAWGNGFL</sequence>
<dbReference type="InterPro" id="IPR006311">
    <property type="entry name" value="TAT_signal"/>
</dbReference>
<proteinExistence type="predicted"/>
<evidence type="ECO:0000313" key="1">
    <source>
        <dbReference type="EMBL" id="CAA9391484.1"/>
    </source>
</evidence>